<protein>
    <submittedName>
        <fullName evidence="1">Uncharacterized protein</fullName>
    </submittedName>
</protein>
<dbReference type="Proteomes" id="UP001055072">
    <property type="component" value="Unassembled WGS sequence"/>
</dbReference>
<comment type="caution">
    <text evidence="1">The sequence shown here is derived from an EMBL/GenBank/DDBJ whole genome shotgun (WGS) entry which is preliminary data.</text>
</comment>
<reference evidence="1" key="1">
    <citation type="journal article" date="2021" name="Environ. Microbiol.">
        <title>Gene family expansions and transcriptome signatures uncover fungal adaptations to wood decay.</title>
        <authorList>
            <person name="Hage H."/>
            <person name="Miyauchi S."/>
            <person name="Viragh M."/>
            <person name="Drula E."/>
            <person name="Min B."/>
            <person name="Chaduli D."/>
            <person name="Navarro D."/>
            <person name="Favel A."/>
            <person name="Norest M."/>
            <person name="Lesage-Meessen L."/>
            <person name="Balint B."/>
            <person name="Merenyi Z."/>
            <person name="de Eugenio L."/>
            <person name="Morin E."/>
            <person name="Martinez A.T."/>
            <person name="Baldrian P."/>
            <person name="Stursova M."/>
            <person name="Martinez M.J."/>
            <person name="Novotny C."/>
            <person name="Magnuson J.K."/>
            <person name="Spatafora J.W."/>
            <person name="Maurice S."/>
            <person name="Pangilinan J."/>
            <person name="Andreopoulos W."/>
            <person name="LaButti K."/>
            <person name="Hundley H."/>
            <person name="Na H."/>
            <person name="Kuo A."/>
            <person name="Barry K."/>
            <person name="Lipzen A."/>
            <person name="Henrissat B."/>
            <person name="Riley R."/>
            <person name="Ahrendt S."/>
            <person name="Nagy L.G."/>
            <person name="Grigoriev I.V."/>
            <person name="Martin F."/>
            <person name="Rosso M.N."/>
        </authorList>
    </citation>
    <scope>NUCLEOTIDE SEQUENCE</scope>
    <source>
        <strain evidence="1">CBS 384.51</strain>
    </source>
</reference>
<keyword evidence="2" id="KW-1185">Reference proteome</keyword>
<organism evidence="1 2">
    <name type="scientific">Irpex rosettiformis</name>
    <dbReference type="NCBI Taxonomy" id="378272"/>
    <lineage>
        <taxon>Eukaryota</taxon>
        <taxon>Fungi</taxon>
        <taxon>Dikarya</taxon>
        <taxon>Basidiomycota</taxon>
        <taxon>Agaricomycotina</taxon>
        <taxon>Agaricomycetes</taxon>
        <taxon>Polyporales</taxon>
        <taxon>Irpicaceae</taxon>
        <taxon>Irpex</taxon>
    </lineage>
</organism>
<evidence type="ECO:0000313" key="2">
    <source>
        <dbReference type="Proteomes" id="UP001055072"/>
    </source>
</evidence>
<sequence length="829" mass="92445">MRAAYKVAAIGCVGAMGYKTYSSAPTTNTNLLAPLAAAISIVLAVSWKTIKPFLVFAWMCFFRPIGKKEGSQQSRLDSFYQGQADVYDATRHRLLRGRHTLLRLCAAHLRHMKTLHPDKPLVWVDIGGGTGFNIEEMDKYFPIKDFDAVYLIDLCEPLLEVARRRFTSRGWKNVHVLCQDATFFTLPGWESGGRESEHGSVSLFTMSYSLSMIPSYFALLDRIDDLLSPSGLIAVADFYTSSRASTPLERAIGNGNERRTGFLSRWFWQIWFELDHVSLSSARREYLEFRFGTIKSYNGRNHIVPWLIQIPYYVFLGCSRTRSTTNAFKAFEIESGNTAGSGHVTPSHSPAFGADIASPRLSSACAGVTVVEMPPLALGPAALGSSSSSSSSSASSVSISSPSTSISSAPSSSSLAFPLSSFHYQTKNWRVPFLEKKKEHGEFRSWIYGFTWEDPSVDMQYLGLGGKGSNREEEEGEGDRLFVITSAGDNALHYAISAKPKRIHCVDMNPCQGHLLELKLAAASALTYEEFWAMFGEGKIDNFEEILDLKLSPYLSSVAYQFWRANASAFHTSFHMCGYSGHALRLAKWAFWLGGVREWVDKFVGAETLEEQGKIWDEHLRGVVLAPWMSRLVLANPAFCWNALGVPINQMNCFLNEGVSAAQYAMDTLDPIAHKTHMRTGAYHYLLCLLGRYTPESCPLFLTREGFAELQKNNGALMDCFRLHTDSILDALQGLGDGAITKMVVMDHMDWFDPKAGSDCGLEVEIAQMRRVLVKGGAVYWRSAARKPWYISKFTKNGFYVEALGIREANGEPIDRVNMYASFYRATKV</sequence>
<dbReference type="EMBL" id="MU274941">
    <property type="protein sequence ID" value="KAI0084521.1"/>
    <property type="molecule type" value="Genomic_DNA"/>
</dbReference>
<proteinExistence type="predicted"/>
<name>A0ACB8TRF8_9APHY</name>
<gene>
    <name evidence="1" type="ORF">BDY19DRAFT_1060226</name>
</gene>
<accession>A0ACB8TRF8</accession>
<evidence type="ECO:0000313" key="1">
    <source>
        <dbReference type="EMBL" id="KAI0084521.1"/>
    </source>
</evidence>